<feature type="compositionally biased region" description="Polar residues" evidence="1">
    <location>
        <begin position="25"/>
        <end position="36"/>
    </location>
</feature>
<reference evidence="2" key="1">
    <citation type="journal article" date="2021" name="Nat. Commun.">
        <title>Genetic determinants of endophytism in the Arabidopsis root mycobiome.</title>
        <authorList>
            <person name="Mesny F."/>
            <person name="Miyauchi S."/>
            <person name="Thiergart T."/>
            <person name="Pickel B."/>
            <person name="Atanasova L."/>
            <person name="Karlsson M."/>
            <person name="Huettel B."/>
            <person name="Barry K.W."/>
            <person name="Haridas S."/>
            <person name="Chen C."/>
            <person name="Bauer D."/>
            <person name="Andreopoulos W."/>
            <person name="Pangilinan J."/>
            <person name="LaButti K."/>
            <person name="Riley R."/>
            <person name="Lipzen A."/>
            <person name="Clum A."/>
            <person name="Drula E."/>
            <person name="Henrissat B."/>
            <person name="Kohler A."/>
            <person name="Grigoriev I.V."/>
            <person name="Martin F.M."/>
            <person name="Hacquard S."/>
        </authorList>
    </citation>
    <scope>NUCLEOTIDE SEQUENCE</scope>
    <source>
        <strain evidence="2">MPI-CAGE-AT-0016</strain>
    </source>
</reference>
<dbReference type="AlphaFoldDB" id="A0A8K0TAT4"/>
<name>A0A8K0TAT4_9PEZI</name>
<comment type="caution">
    <text evidence="2">The sequence shown here is derived from an EMBL/GenBank/DDBJ whole genome shotgun (WGS) entry which is preliminary data.</text>
</comment>
<sequence>MICCNTVPRPQRTPKTQADVRRGQRQSLPCSQSQLEPSADSVAGLKQVGLPRLIGAAWEGRCPSRRGRQELGPFSRVRNWNEPTTASAHPLDIRSLTPARKTSPPSSEPLFDLDNEQIILDAPAQRPSHRQHERTIWVHGLHRSDRRGRRRSQRSAHPLHDPRRRPRQLDPRRCLHLVHPLRDHKAGAEEGQGRQEGSKEGAEKEVGQTG</sequence>
<dbReference type="Proteomes" id="UP000813385">
    <property type="component" value="Unassembled WGS sequence"/>
</dbReference>
<feature type="region of interest" description="Disordered" evidence="1">
    <location>
        <begin position="65"/>
        <end position="210"/>
    </location>
</feature>
<organism evidence="2 3">
    <name type="scientific">Plectosphaerella cucumerina</name>
    <dbReference type="NCBI Taxonomy" id="40658"/>
    <lineage>
        <taxon>Eukaryota</taxon>
        <taxon>Fungi</taxon>
        <taxon>Dikarya</taxon>
        <taxon>Ascomycota</taxon>
        <taxon>Pezizomycotina</taxon>
        <taxon>Sordariomycetes</taxon>
        <taxon>Hypocreomycetidae</taxon>
        <taxon>Glomerellales</taxon>
        <taxon>Plectosphaerellaceae</taxon>
        <taxon>Plectosphaerella</taxon>
    </lineage>
</organism>
<dbReference type="EMBL" id="JAGPXD010000007">
    <property type="protein sequence ID" value="KAH7347785.1"/>
    <property type="molecule type" value="Genomic_DNA"/>
</dbReference>
<feature type="region of interest" description="Disordered" evidence="1">
    <location>
        <begin position="1"/>
        <end position="39"/>
    </location>
</feature>
<evidence type="ECO:0000313" key="2">
    <source>
        <dbReference type="EMBL" id="KAH7347785.1"/>
    </source>
</evidence>
<accession>A0A8K0TAT4</accession>
<gene>
    <name evidence="2" type="ORF">B0T11DRAFT_144525</name>
</gene>
<keyword evidence="3" id="KW-1185">Reference proteome</keyword>
<feature type="compositionally biased region" description="Basic residues" evidence="1">
    <location>
        <begin position="140"/>
        <end position="154"/>
    </location>
</feature>
<feature type="compositionally biased region" description="Basic and acidic residues" evidence="1">
    <location>
        <begin position="180"/>
        <end position="210"/>
    </location>
</feature>
<proteinExistence type="predicted"/>
<protein>
    <submittedName>
        <fullName evidence="2">Uncharacterized protein</fullName>
    </submittedName>
</protein>
<evidence type="ECO:0000256" key="1">
    <source>
        <dbReference type="SAM" id="MobiDB-lite"/>
    </source>
</evidence>
<evidence type="ECO:0000313" key="3">
    <source>
        <dbReference type="Proteomes" id="UP000813385"/>
    </source>
</evidence>